<dbReference type="Proteomes" id="UP000789525">
    <property type="component" value="Unassembled WGS sequence"/>
</dbReference>
<reference evidence="1" key="1">
    <citation type="submission" date="2021-06" db="EMBL/GenBank/DDBJ databases">
        <authorList>
            <person name="Kallberg Y."/>
            <person name="Tangrot J."/>
            <person name="Rosling A."/>
        </authorList>
    </citation>
    <scope>NUCLEOTIDE SEQUENCE</scope>
    <source>
        <strain evidence="1">CL356</strain>
    </source>
</reference>
<gene>
    <name evidence="1" type="ORF">ACOLOM_LOCUS1184</name>
</gene>
<protein>
    <submittedName>
        <fullName evidence="1">7610_t:CDS:1</fullName>
    </submittedName>
</protein>
<organism evidence="1 2">
    <name type="scientific">Acaulospora colombiana</name>
    <dbReference type="NCBI Taxonomy" id="27376"/>
    <lineage>
        <taxon>Eukaryota</taxon>
        <taxon>Fungi</taxon>
        <taxon>Fungi incertae sedis</taxon>
        <taxon>Mucoromycota</taxon>
        <taxon>Glomeromycotina</taxon>
        <taxon>Glomeromycetes</taxon>
        <taxon>Diversisporales</taxon>
        <taxon>Acaulosporaceae</taxon>
        <taxon>Acaulospora</taxon>
    </lineage>
</organism>
<name>A0ACA9K9U0_9GLOM</name>
<proteinExistence type="predicted"/>
<accession>A0ACA9K9U0</accession>
<keyword evidence="2" id="KW-1185">Reference proteome</keyword>
<evidence type="ECO:0000313" key="1">
    <source>
        <dbReference type="EMBL" id="CAG8461287.1"/>
    </source>
</evidence>
<sequence length="190" mass="20787">MSRKFVPFILALILFSALVSVEANSCCSHKKRSYDLLDKRNKGESSKCPCALAEAAFSDKVKGITVFSQNECGITTITGFLTGLVDPCKNNYTFFIVDRCGNVLDDLTNVLHAKINNDGTTQFTAKDDKLNLNCDKDGILNAFCSNKTTTTSCYPTTTATYHKYYKRDTGSSMRINQNGGPYALANIGGI</sequence>
<comment type="caution">
    <text evidence="1">The sequence shown here is derived from an EMBL/GenBank/DDBJ whole genome shotgun (WGS) entry which is preliminary data.</text>
</comment>
<evidence type="ECO:0000313" key="2">
    <source>
        <dbReference type="Proteomes" id="UP000789525"/>
    </source>
</evidence>
<dbReference type="EMBL" id="CAJVPT010001369">
    <property type="protein sequence ID" value="CAG8461287.1"/>
    <property type="molecule type" value="Genomic_DNA"/>
</dbReference>